<organism evidence="2 3">
    <name type="scientific">Luteibacter pinisoli</name>
    <dbReference type="NCBI Taxonomy" id="2589080"/>
    <lineage>
        <taxon>Bacteria</taxon>
        <taxon>Pseudomonadati</taxon>
        <taxon>Pseudomonadota</taxon>
        <taxon>Gammaproteobacteria</taxon>
        <taxon>Lysobacterales</taxon>
        <taxon>Rhodanobacteraceae</taxon>
        <taxon>Luteibacter</taxon>
    </lineage>
</organism>
<keyword evidence="1" id="KW-1133">Transmembrane helix</keyword>
<dbReference type="AlphaFoldDB" id="A0A4Y5Z896"/>
<evidence type="ECO:0000313" key="2">
    <source>
        <dbReference type="EMBL" id="QDE41447.1"/>
    </source>
</evidence>
<keyword evidence="1" id="KW-0472">Membrane</keyword>
<dbReference type="KEGG" id="lpy:FIV34_20710"/>
<gene>
    <name evidence="2" type="ORF">FIV34_20710</name>
</gene>
<evidence type="ECO:0000256" key="1">
    <source>
        <dbReference type="SAM" id="Phobius"/>
    </source>
</evidence>
<proteinExistence type="predicted"/>
<keyword evidence="1" id="KW-0812">Transmembrane</keyword>
<name>A0A4Y5Z896_9GAMM</name>
<keyword evidence="3" id="KW-1185">Reference proteome</keyword>
<dbReference type="Proteomes" id="UP000316093">
    <property type="component" value="Chromosome"/>
</dbReference>
<protein>
    <submittedName>
        <fullName evidence="2">Uncharacterized protein</fullName>
    </submittedName>
</protein>
<accession>A0A4Y5Z896</accession>
<feature type="transmembrane region" description="Helical" evidence="1">
    <location>
        <begin position="43"/>
        <end position="63"/>
    </location>
</feature>
<dbReference type="EMBL" id="CP041046">
    <property type="protein sequence ID" value="QDE41447.1"/>
    <property type="molecule type" value="Genomic_DNA"/>
</dbReference>
<reference evidence="2 3" key="1">
    <citation type="submission" date="2019-06" db="EMBL/GenBank/DDBJ databases">
        <title>A complete genome sequence for Luteibacter pinisoli MAH-14.</title>
        <authorList>
            <person name="Baltrus D.A."/>
        </authorList>
    </citation>
    <scope>NUCLEOTIDE SEQUENCE [LARGE SCALE GENOMIC DNA]</scope>
    <source>
        <strain evidence="2 3">MAH-14</strain>
    </source>
</reference>
<evidence type="ECO:0000313" key="3">
    <source>
        <dbReference type="Proteomes" id="UP000316093"/>
    </source>
</evidence>
<dbReference type="OrthoDB" id="5958017at2"/>
<sequence>MHDTLTPRRTVALIALAWLAGGFLLLLLTPLSARSETLGWTPTFWLLLAPMSVLVAIKPRLPLDLLAALMRR</sequence>